<dbReference type="PANTHER" id="PTHR32120:SF10">
    <property type="entry name" value="SMALL RIBOSOMAL SUBUNIT BIOGENESIS GTPASE RSGA"/>
    <property type="match status" value="1"/>
</dbReference>
<feature type="domain" description="EngC GTPase" evidence="2">
    <location>
        <begin position="7"/>
        <end position="48"/>
    </location>
</feature>
<evidence type="ECO:0000256" key="1">
    <source>
        <dbReference type="ARBA" id="ARBA00022517"/>
    </source>
</evidence>
<gene>
    <name evidence="3" type="primary">rsgA</name>
    <name evidence="3" type="ORF">KQI89_05790</name>
</gene>
<evidence type="ECO:0000313" key="4">
    <source>
        <dbReference type="Proteomes" id="UP000736583"/>
    </source>
</evidence>
<dbReference type="Proteomes" id="UP000736583">
    <property type="component" value="Unassembled WGS sequence"/>
</dbReference>
<dbReference type="InterPro" id="IPR010914">
    <property type="entry name" value="RsgA_GTPase_dom"/>
</dbReference>
<dbReference type="RefSeq" id="WP_216456278.1">
    <property type="nucleotide sequence ID" value="NZ_JAHLQL010000001.1"/>
</dbReference>
<keyword evidence="1" id="KW-0690">Ribosome biogenesis</keyword>
<evidence type="ECO:0000313" key="3">
    <source>
        <dbReference type="EMBL" id="MBU5591268.1"/>
    </source>
</evidence>
<keyword evidence="4" id="KW-1185">Reference proteome</keyword>
<organism evidence="3 4">
    <name type="scientific">Clostridium simiarum</name>
    <dbReference type="NCBI Taxonomy" id="2841506"/>
    <lineage>
        <taxon>Bacteria</taxon>
        <taxon>Bacillati</taxon>
        <taxon>Bacillota</taxon>
        <taxon>Clostridia</taxon>
        <taxon>Eubacteriales</taxon>
        <taxon>Clostridiaceae</taxon>
        <taxon>Clostridium</taxon>
    </lineage>
</organism>
<dbReference type="PANTHER" id="PTHR32120">
    <property type="entry name" value="SMALL RIBOSOMAL SUBUNIT BIOGENESIS GTPASE RSGA"/>
    <property type="match status" value="1"/>
</dbReference>
<protein>
    <submittedName>
        <fullName evidence="3">GTPase RsgA</fullName>
    </submittedName>
</protein>
<name>A0ABS6EYG0_9CLOT</name>
<dbReference type="EMBL" id="JAHLQL010000001">
    <property type="protein sequence ID" value="MBU5591268.1"/>
    <property type="molecule type" value="Genomic_DNA"/>
</dbReference>
<proteinExistence type="predicted"/>
<sequence length="91" mass="10383">MAIKYNKTNAISSFNGKGTHTSTSRQLLQHSSGCTVIGTPGIRELKLWTDEDILSESFQYIYSLSDQCKYRDCKHDKEVGLQLKKLLRIED</sequence>
<comment type="caution">
    <text evidence="3">The sequence shown here is derived from an EMBL/GenBank/DDBJ whole genome shotgun (WGS) entry which is preliminary data.</text>
</comment>
<evidence type="ECO:0000259" key="2">
    <source>
        <dbReference type="Pfam" id="PF03193"/>
    </source>
</evidence>
<reference evidence="3 4" key="1">
    <citation type="submission" date="2021-06" db="EMBL/GenBank/DDBJ databases">
        <authorList>
            <person name="Sun Q."/>
            <person name="Li D."/>
        </authorList>
    </citation>
    <scope>NUCLEOTIDE SEQUENCE [LARGE SCALE GENOMIC DNA]</scope>
    <source>
        <strain evidence="3 4">MSJ-4</strain>
    </source>
</reference>
<accession>A0ABS6EYG0</accession>
<dbReference type="InterPro" id="IPR004881">
    <property type="entry name" value="Ribosome_biogen_GTPase_RsgA"/>
</dbReference>
<dbReference type="Pfam" id="PF03193">
    <property type="entry name" value="RsgA_GTPase"/>
    <property type="match status" value="1"/>
</dbReference>